<evidence type="ECO:0000313" key="2">
    <source>
        <dbReference type="EMBL" id="MBC8535988.1"/>
    </source>
</evidence>
<name>A0A926DCD7_9FIRM</name>
<comment type="caution">
    <text evidence="2">The sequence shown here is derived from an EMBL/GenBank/DDBJ whole genome shotgun (WGS) entry which is preliminary data.</text>
</comment>
<dbReference type="RefSeq" id="WP_249299745.1">
    <property type="nucleotide sequence ID" value="NZ_JACRSP010000002.1"/>
</dbReference>
<dbReference type="PANTHER" id="PTHR12110">
    <property type="entry name" value="HYDROXYPYRUVATE ISOMERASE"/>
    <property type="match status" value="1"/>
</dbReference>
<dbReference type="Pfam" id="PF01261">
    <property type="entry name" value="AP_endonuc_2"/>
    <property type="match status" value="1"/>
</dbReference>
<dbReference type="InterPro" id="IPR013022">
    <property type="entry name" value="Xyl_isomerase-like_TIM-brl"/>
</dbReference>
<dbReference type="EMBL" id="JACRSP010000002">
    <property type="protein sequence ID" value="MBC8535988.1"/>
    <property type="molecule type" value="Genomic_DNA"/>
</dbReference>
<feature type="domain" description="Xylose isomerase-like TIM barrel" evidence="1">
    <location>
        <begin position="21"/>
        <end position="266"/>
    </location>
</feature>
<evidence type="ECO:0000259" key="1">
    <source>
        <dbReference type="Pfam" id="PF01261"/>
    </source>
</evidence>
<keyword evidence="2" id="KW-0413">Isomerase</keyword>
<dbReference type="GO" id="GO:0016853">
    <property type="term" value="F:isomerase activity"/>
    <property type="evidence" value="ECO:0007669"/>
    <property type="project" value="UniProtKB-KW"/>
</dbReference>
<organism evidence="2 3">
    <name type="scientific">Feifania hominis</name>
    <dbReference type="NCBI Taxonomy" id="2763660"/>
    <lineage>
        <taxon>Bacteria</taxon>
        <taxon>Bacillati</taxon>
        <taxon>Bacillota</taxon>
        <taxon>Clostridia</taxon>
        <taxon>Eubacteriales</taxon>
        <taxon>Feifaniaceae</taxon>
        <taxon>Feifania</taxon>
    </lineage>
</organism>
<reference evidence="2" key="1">
    <citation type="submission" date="2020-08" db="EMBL/GenBank/DDBJ databases">
        <title>Genome public.</title>
        <authorList>
            <person name="Liu C."/>
            <person name="Sun Q."/>
        </authorList>
    </citation>
    <scope>NUCLEOTIDE SEQUENCE</scope>
    <source>
        <strain evidence="2">BX7</strain>
    </source>
</reference>
<dbReference type="AlphaFoldDB" id="A0A926DCD7"/>
<dbReference type="Proteomes" id="UP000620366">
    <property type="component" value="Unassembled WGS sequence"/>
</dbReference>
<dbReference type="InterPro" id="IPR050312">
    <property type="entry name" value="IolE/XylAMocC-like"/>
</dbReference>
<evidence type="ECO:0000313" key="3">
    <source>
        <dbReference type="Proteomes" id="UP000620366"/>
    </source>
</evidence>
<keyword evidence="3" id="KW-1185">Reference proteome</keyword>
<sequence>MYTVYEPKFYSFNGDYFTYAKLAADAGIEAIGVPSALLDQENRALELARLVWELGLRWGIMFTPVDFYAADVDDTLFERGIETLKRQAQTAAKMGVRYAYNHIWSSNPERSFERNFDWHVRRIRRVGRIFEDNGIRYGLEFLGPRDVLHRYEHPFVHSIAGVCALADAAELKAAFLFDTYHWYCEGARLDDLYFALAHTDRMVGLHVNDAAAGRKPEEQLDMERAMPMTTGLIDAGKIYQLFGSHGYEGPAACEPLHPSMEHFQEIGAQATAQEIARAYQMLASR</sequence>
<dbReference type="PANTHER" id="PTHR12110:SF21">
    <property type="entry name" value="XYLOSE ISOMERASE-LIKE TIM BARREL DOMAIN-CONTAINING PROTEIN"/>
    <property type="match status" value="1"/>
</dbReference>
<dbReference type="Gene3D" id="3.20.20.150">
    <property type="entry name" value="Divalent-metal-dependent TIM barrel enzymes"/>
    <property type="match status" value="1"/>
</dbReference>
<dbReference type="InterPro" id="IPR036237">
    <property type="entry name" value="Xyl_isomerase-like_sf"/>
</dbReference>
<accession>A0A926DCD7</accession>
<dbReference type="SUPFAM" id="SSF51658">
    <property type="entry name" value="Xylose isomerase-like"/>
    <property type="match status" value="1"/>
</dbReference>
<protein>
    <submittedName>
        <fullName evidence="2">Sugar phosphate isomerase/epimerase</fullName>
    </submittedName>
</protein>
<gene>
    <name evidence="2" type="ORF">H8695_04700</name>
</gene>
<proteinExistence type="predicted"/>